<dbReference type="Proteomes" id="UP001596422">
    <property type="component" value="Unassembled WGS sequence"/>
</dbReference>
<evidence type="ECO:0000256" key="2">
    <source>
        <dbReference type="ARBA" id="ARBA00022747"/>
    </source>
</evidence>
<dbReference type="InterPro" id="IPR000055">
    <property type="entry name" value="Restrct_endonuc_typeI_TRD"/>
</dbReference>
<organism evidence="5 6">
    <name type="scientific">Marinobacterium aestuariivivens</name>
    <dbReference type="NCBI Taxonomy" id="1698799"/>
    <lineage>
        <taxon>Bacteria</taxon>
        <taxon>Pseudomonadati</taxon>
        <taxon>Pseudomonadota</taxon>
        <taxon>Gammaproteobacteria</taxon>
        <taxon>Oceanospirillales</taxon>
        <taxon>Oceanospirillaceae</taxon>
        <taxon>Marinobacterium</taxon>
    </lineage>
</organism>
<keyword evidence="5" id="KW-0255">Endonuclease</keyword>
<dbReference type="InterPro" id="IPR051212">
    <property type="entry name" value="Type-I_RE_S_subunit"/>
</dbReference>
<dbReference type="EC" id="3.1.21.-" evidence="5"/>
<feature type="domain" description="Type I restriction modification DNA specificity" evidence="4">
    <location>
        <begin position="4"/>
        <end position="155"/>
    </location>
</feature>
<dbReference type="InterPro" id="IPR044946">
    <property type="entry name" value="Restrct_endonuc_typeI_TRD_sf"/>
</dbReference>
<gene>
    <name evidence="5" type="ORF">ACFQDL_12380</name>
</gene>
<evidence type="ECO:0000259" key="4">
    <source>
        <dbReference type="Pfam" id="PF01420"/>
    </source>
</evidence>
<keyword evidence="3" id="KW-0238">DNA-binding</keyword>
<reference evidence="6" key="1">
    <citation type="journal article" date="2019" name="Int. J. Syst. Evol. Microbiol.">
        <title>The Global Catalogue of Microorganisms (GCM) 10K type strain sequencing project: providing services to taxonomists for standard genome sequencing and annotation.</title>
        <authorList>
            <consortium name="The Broad Institute Genomics Platform"/>
            <consortium name="The Broad Institute Genome Sequencing Center for Infectious Disease"/>
            <person name="Wu L."/>
            <person name="Ma J."/>
        </authorList>
    </citation>
    <scope>NUCLEOTIDE SEQUENCE [LARGE SCALE GENOMIC DNA]</scope>
    <source>
        <strain evidence="6">NBRC 111756</strain>
    </source>
</reference>
<evidence type="ECO:0000313" key="6">
    <source>
        <dbReference type="Proteomes" id="UP001596422"/>
    </source>
</evidence>
<dbReference type="Pfam" id="PF01420">
    <property type="entry name" value="Methylase_S"/>
    <property type="match status" value="1"/>
</dbReference>
<name>A0ABW2A042_9GAMM</name>
<dbReference type="GO" id="GO:0016787">
    <property type="term" value="F:hydrolase activity"/>
    <property type="evidence" value="ECO:0007669"/>
    <property type="project" value="UniProtKB-KW"/>
</dbReference>
<evidence type="ECO:0000256" key="3">
    <source>
        <dbReference type="ARBA" id="ARBA00023125"/>
    </source>
</evidence>
<comment type="similarity">
    <text evidence="1">Belongs to the type-I restriction system S methylase family.</text>
</comment>
<evidence type="ECO:0000256" key="1">
    <source>
        <dbReference type="ARBA" id="ARBA00010923"/>
    </source>
</evidence>
<protein>
    <submittedName>
        <fullName evidence="5">Restriction endonuclease subunit S</fullName>
        <ecNumber evidence="5">3.1.21.-</ecNumber>
    </submittedName>
</protein>
<keyword evidence="5" id="KW-0540">Nuclease</keyword>
<dbReference type="EMBL" id="JBHSWE010000001">
    <property type="protein sequence ID" value="MFC6670778.1"/>
    <property type="molecule type" value="Genomic_DNA"/>
</dbReference>
<keyword evidence="2" id="KW-0680">Restriction system</keyword>
<sequence length="180" mass="19827">MNLPSNWIQCQVQDFADVKGGKRLPKGKAFSGETTNFPYIRVSDFSNGTVSTNDIRYIDQQTREVIEAYTISKEDLYVSIAGTIGLVGTIPDELDNANLTENAAKVCSISGVDQVFLSYLLRSKDAQDSFKEKTVSTTQPKLALYKIRELRLWLPLFRTTADRCPAGHAACAGGYPQGPP</sequence>
<accession>A0ABW2A042</accession>
<dbReference type="RefSeq" id="WP_379909280.1">
    <property type="nucleotide sequence ID" value="NZ_JBHSWE010000001.1"/>
</dbReference>
<dbReference type="GO" id="GO:0004519">
    <property type="term" value="F:endonuclease activity"/>
    <property type="evidence" value="ECO:0007669"/>
    <property type="project" value="UniProtKB-KW"/>
</dbReference>
<keyword evidence="5" id="KW-0378">Hydrolase</keyword>
<dbReference type="PANTHER" id="PTHR43140">
    <property type="entry name" value="TYPE-1 RESTRICTION ENZYME ECOKI SPECIFICITY PROTEIN"/>
    <property type="match status" value="1"/>
</dbReference>
<proteinExistence type="inferred from homology"/>
<dbReference type="Gene3D" id="3.90.220.20">
    <property type="entry name" value="DNA methylase specificity domains"/>
    <property type="match status" value="1"/>
</dbReference>
<dbReference type="PANTHER" id="PTHR43140:SF1">
    <property type="entry name" value="TYPE I RESTRICTION ENZYME ECOKI SPECIFICITY SUBUNIT"/>
    <property type="match status" value="1"/>
</dbReference>
<evidence type="ECO:0000313" key="5">
    <source>
        <dbReference type="EMBL" id="MFC6670778.1"/>
    </source>
</evidence>
<keyword evidence="6" id="KW-1185">Reference proteome</keyword>
<dbReference type="SUPFAM" id="SSF116734">
    <property type="entry name" value="DNA methylase specificity domain"/>
    <property type="match status" value="1"/>
</dbReference>
<dbReference type="CDD" id="cd17256">
    <property type="entry name" value="RMtype1_S_EcoJA65PI-TRD1-CR1_like"/>
    <property type="match status" value="1"/>
</dbReference>
<comment type="caution">
    <text evidence="5">The sequence shown here is derived from an EMBL/GenBank/DDBJ whole genome shotgun (WGS) entry which is preliminary data.</text>
</comment>